<protein>
    <recommendedName>
        <fullName evidence="5">UvrD-like helicase C-terminal domain-containing protein</fullName>
    </recommendedName>
</protein>
<sequence length="2176" mass="246526">MTTYSSSSMHMLELFSINRLADETGLRAALCHLDALGGHIWDRSAEMVSQIMADFPTDAQEYRSSLAHKMLDNVSVHALALPIESLAREVAKDIGRYRAFIEGAQPVLCALSTMKFAESKSLESDPTQASRAIRKRDYQNAHVTIDASLFVKLGMAVPPTSEAATSLTTYILAELKKILLFYLSLLRRTELVGDIKALLFPNVEEFAKYVAPEVLFPEDAESSTEQSAYPMVQPMKAALYFGNANGFGEWRILISTEAYKHLREHRRADKKIFKIIYKKIKHLSHGQFSIDNHKRLNGPDAGIPVFEAEMTKDLRLVYQIDCVPDQDGESEIQGAPSCVSNEHQSSLLTRMPVIKVYGIYRHSELGRIWNALGNHLARRGAEYRRRCIFRTKPVDSVILPASFPPKELEPEIPLSPLDLSAEDMEHVDLEKYVTFSQNELMISPQAFLHSLVADQDVHHVFMLSPQEQKVVECTTSCYVLGRSGTGKTTTMLFKILGIQRAWELSAIDMPKPRQIFVTKSRMLATKVEEYFTRLLESLAMAGYTLHEIAKLKAQSIEDDLIDLDDAPVSQMSVPARYSQLGDKHFPLFVTFDQLAKMIAADIFNMDDPETRRSAELFFGTNDAEAHDSFVTYDGLTKNLSNTASFLSDDALTRPTQIHGWFSASLWASPSLYPTKQLLNRLTGIIKGSEQALGFPDGFLDRPNYLCLSCRSNPVFANQRDTLYDIFEIYRKFKKQKRHFDVADRTHAILKVLQNQKFPGQQVDYLYILINHTRNPDGLFWAGDTAQTISAGSSFRFDDLKAFVYRMERHSNSVTPTGASAHQPMMFQLATNYRSHNGIVNCAHSVIELITKFWPNAIDHLLPEKGVVDGVKPVFFTDVDNDTHCKRFLVGESASNLELGAHQCILVRNEAAVKKLREQVGDIGMIMTLYDSKGLEFDDVLLYNFFGDSAVDASRWRVVLSGVQGQGYAPDFYRDQNRYAGICSELKLLYVGITRARKNVWIFDTSDKSDAMRIFWKSQDLIRTCARGTDIVPLAVSSTPEEWASSGRSLAIHCFKRADLRREVKVCEAYLLREEARSSVGVALFNVQQRAFTAAAEAFADCGAAATGNERRQYYRTSADCYVRGGQDFKAADTYLKAEEFELAANRYRKAGSFDRTLHVLTDHRAVISEKTATDLWMVCRLHYCGRSNDKAPVSLFSSLDEALEFLEEYDLDCARVSLLESHSMYHEVAEIHLSENRPMEAVQAFLKDNRNIDSFARAADTLLEFMWRKCSFRITPKAAVADVSARQAIALADQLQMKKLEPMTRNLILMFQSILREDHESLKKLALTFQEHGHHTAALHCLDHFFTRLTNIRPFQLREMASFLETFHTYVRLLYQTSTLPDPLGRRECDVQRLFSIVPLSGDEFLIPSGTFLHDSVTRTQNNHLVSMHQSGYKASRRNATELVHLSIRTVLKDKVLALHEMCCGAPVFSQCLPFIVYGNCQRKGCLQEHITMSNLDRAQYHGRVAIHMQLILILQLLYSAHPSTIEWESMRYWLEHLYEALAPPLFIQGSFADLDLTLIPHGLAGLRVVKNWMRESFYSLNPSNSPQFLTTLMRITSLSFAFDRKDAPAYIAQAQCLTQNKCAKLLRKPDNRYLVEDMLNSYREATPSGISSGILFLLHVLDNRLYVNLSVLCDCIEGILSSFVINHRMDPTLDELPLHGVVVPSNWLIFSQKFSVKKDVEPQSISSFLDAIGNLIERLHVDGADGRALHTPQTVFNAHESTDFLWLAHVTSVTPLLRDIFIFRLCRTLCLVAHNTRYLMVKHKVNSIVLHLHKTNGPQHLAYYRKLMDDVVEHIALLPDRGVPRLDGYLRAVLDFNTNNAASDLVELVHKTRQSTQILSVRQLRYEKASEIPYLLSTHMVAAQSTLRVEAAPFVPRMQRPKDNAEIRQAEKDNLESMPQEADGEKVEEKEIPVVVDPEATDGMEDMNEAVTSLTPLDPVPDESLRSNGPTEEQVWAARRIQYAYRCHVWHRSGSAVDAEIDAIFTTCLKETQSSEWRPSYYRLLFLGPLPHLLACLEQGIALTYAAKAKTKGLLDKVSHEKLEELGRQRSEITSLLKKGMKLRKQLEPSSPDHRTRNIDALKRAVLEVGEFIQKVPGSTKDMQTKFQMAHKGIVAEKKLFRVRMEKPALNVGDL</sequence>
<organism evidence="6 7">
    <name type="scientific">Suillus placidus</name>
    <dbReference type="NCBI Taxonomy" id="48579"/>
    <lineage>
        <taxon>Eukaryota</taxon>
        <taxon>Fungi</taxon>
        <taxon>Dikarya</taxon>
        <taxon>Basidiomycota</taxon>
        <taxon>Agaricomycotina</taxon>
        <taxon>Agaricomycetes</taxon>
        <taxon>Agaricomycetidae</taxon>
        <taxon>Boletales</taxon>
        <taxon>Suillineae</taxon>
        <taxon>Suillaceae</taxon>
        <taxon>Suillus</taxon>
    </lineage>
</organism>
<reference evidence="6" key="1">
    <citation type="journal article" date="2020" name="New Phytol.">
        <title>Comparative genomics reveals dynamic genome evolution in host specialist ectomycorrhizal fungi.</title>
        <authorList>
            <person name="Lofgren L.A."/>
            <person name="Nguyen N.H."/>
            <person name="Vilgalys R."/>
            <person name="Ruytinx J."/>
            <person name="Liao H.L."/>
            <person name="Branco S."/>
            <person name="Kuo A."/>
            <person name="LaButti K."/>
            <person name="Lipzen A."/>
            <person name="Andreopoulos W."/>
            <person name="Pangilinan J."/>
            <person name="Riley R."/>
            <person name="Hundley H."/>
            <person name="Na H."/>
            <person name="Barry K."/>
            <person name="Grigoriev I.V."/>
            <person name="Stajich J.E."/>
            <person name="Kennedy P.G."/>
        </authorList>
    </citation>
    <scope>NUCLEOTIDE SEQUENCE</scope>
    <source>
        <strain evidence="6">DOB743</strain>
    </source>
</reference>
<dbReference type="GO" id="GO:0004386">
    <property type="term" value="F:helicase activity"/>
    <property type="evidence" value="ECO:0007669"/>
    <property type="project" value="UniProtKB-KW"/>
</dbReference>
<dbReference type="EMBL" id="JABBWD010000021">
    <property type="protein sequence ID" value="KAG1777308.1"/>
    <property type="molecule type" value="Genomic_DNA"/>
</dbReference>
<dbReference type="Proteomes" id="UP000714275">
    <property type="component" value="Unassembled WGS sequence"/>
</dbReference>
<name>A0A9P6ZV15_9AGAM</name>
<keyword evidence="1" id="KW-0547">Nucleotide-binding</keyword>
<dbReference type="InterPro" id="IPR014017">
    <property type="entry name" value="DNA_helicase_UvrD-like_C"/>
</dbReference>
<evidence type="ECO:0000313" key="6">
    <source>
        <dbReference type="EMBL" id="KAG1777308.1"/>
    </source>
</evidence>
<evidence type="ECO:0000259" key="5">
    <source>
        <dbReference type="Pfam" id="PF13361"/>
    </source>
</evidence>
<dbReference type="Pfam" id="PF13361">
    <property type="entry name" value="UvrD_C"/>
    <property type="match status" value="1"/>
</dbReference>
<keyword evidence="3" id="KW-0347">Helicase</keyword>
<evidence type="ECO:0000256" key="3">
    <source>
        <dbReference type="ARBA" id="ARBA00022806"/>
    </source>
</evidence>
<dbReference type="InterPro" id="IPR039904">
    <property type="entry name" value="TRANK1"/>
</dbReference>
<dbReference type="SUPFAM" id="SSF52540">
    <property type="entry name" value="P-loop containing nucleoside triphosphate hydrolases"/>
    <property type="match status" value="1"/>
</dbReference>
<feature type="domain" description="UvrD-like helicase C-terminal" evidence="5">
    <location>
        <begin position="925"/>
        <end position="1002"/>
    </location>
</feature>
<dbReference type="PANTHER" id="PTHR21529:SF4">
    <property type="entry name" value="TPR AND ANKYRIN REPEAT-CONTAINING PROTEIN 1"/>
    <property type="match status" value="1"/>
</dbReference>
<keyword evidence="4" id="KW-0067">ATP-binding</keyword>
<keyword evidence="7" id="KW-1185">Reference proteome</keyword>
<dbReference type="GO" id="GO:0016787">
    <property type="term" value="F:hydrolase activity"/>
    <property type="evidence" value="ECO:0007669"/>
    <property type="project" value="UniProtKB-KW"/>
</dbReference>
<dbReference type="OrthoDB" id="3156807at2759"/>
<dbReference type="PANTHER" id="PTHR21529">
    <property type="entry name" value="MAMMARY TURMOR VIRUS RECEPTOR HOMOLOG 1, 2 MTVR1, 2"/>
    <property type="match status" value="1"/>
</dbReference>
<proteinExistence type="predicted"/>
<keyword evidence="2" id="KW-0378">Hydrolase</keyword>
<evidence type="ECO:0000256" key="2">
    <source>
        <dbReference type="ARBA" id="ARBA00022801"/>
    </source>
</evidence>
<evidence type="ECO:0000256" key="1">
    <source>
        <dbReference type="ARBA" id="ARBA00022741"/>
    </source>
</evidence>
<comment type="caution">
    <text evidence="6">The sequence shown here is derived from an EMBL/GenBank/DDBJ whole genome shotgun (WGS) entry which is preliminary data.</text>
</comment>
<accession>A0A9P6ZV15</accession>
<evidence type="ECO:0000313" key="7">
    <source>
        <dbReference type="Proteomes" id="UP000714275"/>
    </source>
</evidence>
<gene>
    <name evidence="6" type="ORF">EV702DRAFT_1225516</name>
</gene>
<dbReference type="Gene3D" id="3.40.50.300">
    <property type="entry name" value="P-loop containing nucleotide triphosphate hydrolases"/>
    <property type="match status" value="1"/>
</dbReference>
<dbReference type="InterPro" id="IPR027417">
    <property type="entry name" value="P-loop_NTPase"/>
</dbReference>
<dbReference type="GO" id="GO:0005524">
    <property type="term" value="F:ATP binding"/>
    <property type="evidence" value="ECO:0007669"/>
    <property type="project" value="UniProtKB-KW"/>
</dbReference>
<evidence type="ECO:0000256" key="4">
    <source>
        <dbReference type="ARBA" id="ARBA00022840"/>
    </source>
</evidence>